<accession>A0A452V6C3</accession>
<dbReference type="SUPFAM" id="SSF53335">
    <property type="entry name" value="S-adenosyl-L-methionine-dependent methyltransferases"/>
    <property type="match status" value="1"/>
</dbReference>
<reference evidence="4" key="1">
    <citation type="submission" date="2019-03" db="UniProtKB">
        <authorList>
            <consortium name="Ensembl"/>
        </authorList>
    </citation>
    <scope>IDENTIFICATION</scope>
</reference>
<dbReference type="InterPro" id="IPR010342">
    <property type="entry name" value="DUF938"/>
</dbReference>
<organism evidence="4">
    <name type="scientific">Ursus maritimus</name>
    <name type="common">Polar bear</name>
    <name type="synonym">Thalarctos maritimus</name>
    <dbReference type="NCBI Taxonomy" id="29073"/>
    <lineage>
        <taxon>Eukaryota</taxon>
        <taxon>Metazoa</taxon>
        <taxon>Chordata</taxon>
        <taxon>Craniata</taxon>
        <taxon>Vertebrata</taxon>
        <taxon>Euteleostomi</taxon>
        <taxon>Mammalia</taxon>
        <taxon>Eutheria</taxon>
        <taxon>Laurasiatheria</taxon>
        <taxon>Carnivora</taxon>
        <taxon>Caniformia</taxon>
        <taxon>Ursidae</taxon>
        <taxon>Ursus</taxon>
    </lineage>
</organism>
<dbReference type="Ensembl" id="ENSUMAT00000034376.1">
    <property type="protein sequence ID" value="ENSUMAP00000029074.1"/>
    <property type="gene ID" value="ENSUMAG00000021096.1"/>
</dbReference>
<keyword evidence="2" id="KW-0007">Acetylation</keyword>
<dbReference type="PANTHER" id="PTHR20974">
    <property type="entry name" value="UPF0585 PROTEIN CG18661"/>
    <property type="match status" value="1"/>
</dbReference>
<evidence type="ECO:0000256" key="2">
    <source>
        <dbReference type="ARBA" id="ARBA00022990"/>
    </source>
</evidence>
<proteinExistence type="inferred from homology"/>
<dbReference type="GeneTree" id="ENSGT00390000010750"/>
<dbReference type="PANTHER" id="PTHR20974:SF2">
    <property type="entry name" value="METHYLTRANSFERASE-LIKE 26"/>
    <property type="match status" value="1"/>
</dbReference>
<dbReference type="InterPro" id="IPR029063">
    <property type="entry name" value="SAM-dependent_MTases_sf"/>
</dbReference>
<sequence length="201" mass="22242">MTPFSSTVVCCNGSQNSGKHLTYGYWFIIKDMTREQQMKDTHRRGVGGWGGREGARSCQALPRSAPSPSRHLRVAPLYLDVTWDWEHWGGILPQSLDLLLCINMVHISPLNCTEGLFRAAGHLLKPKALLITYGPYAVNGKITPQSNVDFDLTLRCRNPEWGLRDTALLEDLGQASGLLLERMVGGKGWGPGEWGAAQWAP</sequence>
<dbReference type="AlphaFoldDB" id="A0A452V6C3"/>
<evidence type="ECO:0000313" key="4">
    <source>
        <dbReference type="Ensembl" id="ENSUMAP00000029074"/>
    </source>
</evidence>
<name>A0A452V6C3_URSMA</name>
<evidence type="ECO:0000256" key="3">
    <source>
        <dbReference type="ARBA" id="ARBA00040746"/>
    </source>
</evidence>
<protein>
    <recommendedName>
        <fullName evidence="3">Methyltransferase-like 26</fullName>
    </recommendedName>
</protein>
<dbReference type="Pfam" id="PF06080">
    <property type="entry name" value="DUF938"/>
    <property type="match status" value="1"/>
</dbReference>
<comment type="similarity">
    <text evidence="1">Belongs to the UPF0585 family.</text>
</comment>
<gene>
    <name evidence="4" type="primary">METTL26</name>
</gene>
<evidence type="ECO:0000256" key="1">
    <source>
        <dbReference type="ARBA" id="ARBA00008308"/>
    </source>
</evidence>